<keyword evidence="2" id="KW-0732">Signal</keyword>
<protein>
    <submittedName>
        <fullName evidence="3">Porin</fullName>
    </submittedName>
</protein>
<feature type="chain" id="PRO_5028487965" evidence="2">
    <location>
        <begin position="24"/>
        <end position="174"/>
    </location>
</feature>
<dbReference type="AlphaFoldDB" id="A0A7C3UXW2"/>
<accession>A0A7C3UXW2</accession>
<proteinExistence type="predicted"/>
<comment type="caution">
    <text evidence="3">The sequence shown here is derived from an EMBL/GenBank/DDBJ whole genome shotgun (WGS) entry which is preliminary data.</text>
</comment>
<sequence length="174" mass="18853">MKKWLAVMVALGIALLMAGAAFGAEVKVEGVIANWKDLKDRVPASAYFQLVRYSDKLKGTSDQEGYAAFDSKLPKIKVRDDGSFKLSVKDLPSGNYFIALQRSMPKEVYGEVTAAAIPLLITEKQEALVIRVPGTFPLNVGRVFVAVRGQPQDQGAKSSEKSQEAPPAPPSTEK</sequence>
<feature type="region of interest" description="Disordered" evidence="1">
    <location>
        <begin position="151"/>
        <end position="174"/>
    </location>
</feature>
<name>A0A7C3UXW2_9BACT</name>
<reference evidence="3" key="1">
    <citation type="journal article" date="2020" name="mSystems">
        <title>Genome- and Community-Level Interaction Insights into Carbon Utilization and Element Cycling Functions of Hydrothermarchaeota in Hydrothermal Sediment.</title>
        <authorList>
            <person name="Zhou Z."/>
            <person name="Liu Y."/>
            <person name="Xu W."/>
            <person name="Pan J."/>
            <person name="Luo Z.H."/>
            <person name="Li M."/>
        </authorList>
    </citation>
    <scope>NUCLEOTIDE SEQUENCE [LARGE SCALE GENOMIC DNA]</scope>
    <source>
        <strain evidence="3">SpSt-897</strain>
    </source>
</reference>
<feature type="signal peptide" evidence="2">
    <location>
        <begin position="1"/>
        <end position="23"/>
    </location>
</feature>
<organism evidence="3">
    <name type="scientific">Desulfobacca acetoxidans</name>
    <dbReference type="NCBI Taxonomy" id="60893"/>
    <lineage>
        <taxon>Bacteria</taxon>
        <taxon>Pseudomonadati</taxon>
        <taxon>Thermodesulfobacteriota</taxon>
        <taxon>Desulfobaccia</taxon>
        <taxon>Desulfobaccales</taxon>
        <taxon>Desulfobaccaceae</taxon>
        <taxon>Desulfobacca</taxon>
    </lineage>
</organism>
<evidence type="ECO:0000256" key="1">
    <source>
        <dbReference type="SAM" id="MobiDB-lite"/>
    </source>
</evidence>
<evidence type="ECO:0000256" key="2">
    <source>
        <dbReference type="SAM" id="SignalP"/>
    </source>
</evidence>
<dbReference type="EMBL" id="DTMF01000193">
    <property type="protein sequence ID" value="HGF34258.1"/>
    <property type="molecule type" value="Genomic_DNA"/>
</dbReference>
<gene>
    <name evidence="3" type="ORF">ENW96_07710</name>
</gene>
<evidence type="ECO:0000313" key="3">
    <source>
        <dbReference type="EMBL" id="HGF34258.1"/>
    </source>
</evidence>